<sequence>MAVDQFIYSAFWSVPTIAILYLWKDLGFPKRGFCQYIDRDFWFRRVFAMTISNWLIWIPAVSVIYMMPVDLQLPLFNIVLLFFGLLVAVLSKNEREI</sequence>
<keyword evidence="3" id="KW-1185">Reference proteome</keyword>
<keyword evidence="1" id="KW-0812">Transmembrane</keyword>
<name>A0ABQ0JFQ4_9VIBR</name>
<feature type="transmembrane region" description="Helical" evidence="1">
    <location>
        <begin position="73"/>
        <end position="91"/>
    </location>
</feature>
<protein>
    <submittedName>
        <fullName evidence="2">Uncharacterized protein</fullName>
    </submittedName>
</protein>
<organism evidence="2 3">
    <name type="scientific">Vibrio variabilis</name>
    <dbReference type="NCBI Taxonomy" id="990271"/>
    <lineage>
        <taxon>Bacteria</taxon>
        <taxon>Pseudomonadati</taxon>
        <taxon>Pseudomonadota</taxon>
        <taxon>Gammaproteobacteria</taxon>
        <taxon>Vibrionales</taxon>
        <taxon>Vibrionaceae</taxon>
        <taxon>Vibrio</taxon>
    </lineage>
</organism>
<accession>A0ABQ0JFQ4</accession>
<gene>
    <name evidence="2" type="ORF">JCM19239_1001</name>
</gene>
<reference evidence="3" key="1">
    <citation type="submission" date="2014-09" db="EMBL/GenBank/DDBJ databases">
        <title>Vibrio variabilis JCM 19239. (C206) whole genome shotgun sequence.</title>
        <authorList>
            <person name="Sawabe T."/>
            <person name="Meirelles P."/>
            <person name="Nakanishi M."/>
            <person name="Sayaka M."/>
            <person name="Hattori M."/>
            <person name="Ohkuma M."/>
        </authorList>
    </citation>
    <scope>NUCLEOTIDE SEQUENCE [LARGE SCALE GENOMIC DNA]</scope>
    <source>
        <strain evidence="3">JCM 19239</strain>
    </source>
</reference>
<keyword evidence="1" id="KW-0472">Membrane</keyword>
<feature type="transmembrane region" description="Helical" evidence="1">
    <location>
        <begin position="46"/>
        <end position="67"/>
    </location>
</feature>
<dbReference type="EMBL" id="BBMS01000031">
    <property type="protein sequence ID" value="GAL27579.1"/>
    <property type="molecule type" value="Genomic_DNA"/>
</dbReference>
<comment type="caution">
    <text evidence="2">The sequence shown here is derived from an EMBL/GenBank/DDBJ whole genome shotgun (WGS) entry which is preliminary data.</text>
</comment>
<dbReference type="Proteomes" id="UP000029223">
    <property type="component" value="Unassembled WGS sequence"/>
</dbReference>
<keyword evidence="1" id="KW-1133">Transmembrane helix</keyword>
<evidence type="ECO:0000256" key="1">
    <source>
        <dbReference type="SAM" id="Phobius"/>
    </source>
</evidence>
<proteinExistence type="predicted"/>
<feature type="transmembrane region" description="Helical" evidence="1">
    <location>
        <begin position="6"/>
        <end position="23"/>
    </location>
</feature>
<evidence type="ECO:0000313" key="2">
    <source>
        <dbReference type="EMBL" id="GAL27579.1"/>
    </source>
</evidence>
<evidence type="ECO:0000313" key="3">
    <source>
        <dbReference type="Proteomes" id="UP000029223"/>
    </source>
</evidence>